<accession>A0A1X7RCN1</accession>
<dbReference type="EMBL" id="LT853692">
    <property type="protein sequence ID" value="SMQ45166.1"/>
    <property type="molecule type" value="Genomic_DNA"/>
</dbReference>
<feature type="chain" id="PRO_5012959716" evidence="1">
    <location>
        <begin position="18"/>
        <end position="86"/>
    </location>
</feature>
<feature type="signal peptide" evidence="1">
    <location>
        <begin position="1"/>
        <end position="17"/>
    </location>
</feature>
<organism evidence="2 3">
    <name type="scientific">Zymoseptoria tritici (strain ST99CH_3D7)</name>
    <dbReference type="NCBI Taxonomy" id="1276538"/>
    <lineage>
        <taxon>Eukaryota</taxon>
        <taxon>Fungi</taxon>
        <taxon>Dikarya</taxon>
        <taxon>Ascomycota</taxon>
        <taxon>Pezizomycotina</taxon>
        <taxon>Dothideomycetes</taxon>
        <taxon>Dothideomycetidae</taxon>
        <taxon>Mycosphaerellales</taxon>
        <taxon>Mycosphaerellaceae</taxon>
        <taxon>Zymoseptoria</taxon>
    </lineage>
</organism>
<evidence type="ECO:0000256" key="1">
    <source>
        <dbReference type="SAM" id="SignalP"/>
    </source>
</evidence>
<reference evidence="2 3" key="1">
    <citation type="submission" date="2016-06" db="EMBL/GenBank/DDBJ databases">
        <authorList>
            <person name="Kjaerup R.B."/>
            <person name="Dalgaard T.S."/>
            <person name="Juul-Madsen H.R."/>
        </authorList>
    </citation>
    <scope>NUCLEOTIDE SEQUENCE [LARGE SCALE GENOMIC DNA]</scope>
</reference>
<evidence type="ECO:0000313" key="2">
    <source>
        <dbReference type="EMBL" id="SMQ45166.1"/>
    </source>
</evidence>
<gene>
    <name evidence="2" type="ORF">ZT3D7_G310</name>
</gene>
<dbReference type="AlphaFoldDB" id="A0A1X7RCN1"/>
<sequence length="86" mass="8912">MKVSVIFTTLFAATAVAAPAAVQLNENAVEQSLEARAAGRGNCCPLVYYDAVKKWSTTSCIAAQITLSGSTSFVLDLHSAAAAMES</sequence>
<protein>
    <submittedName>
        <fullName evidence="2">Uncharacterized protein</fullName>
    </submittedName>
</protein>
<keyword evidence="3" id="KW-1185">Reference proteome</keyword>
<evidence type="ECO:0000313" key="3">
    <source>
        <dbReference type="Proteomes" id="UP000215127"/>
    </source>
</evidence>
<keyword evidence="1" id="KW-0732">Signal</keyword>
<dbReference type="Proteomes" id="UP000215127">
    <property type="component" value="Chromosome 1"/>
</dbReference>
<name>A0A1X7RCN1_ZYMT9</name>
<proteinExistence type="predicted"/>